<proteinExistence type="predicted"/>
<dbReference type="RefSeq" id="WP_011031335.1">
    <property type="nucleotide sequence ID" value="NZ_CP108200.1"/>
</dbReference>
<protein>
    <recommendedName>
        <fullName evidence="3">Restriction endonuclease type IV Mrr domain-containing protein</fullName>
    </recommendedName>
</protein>
<organism evidence="1 2">
    <name type="scientific">Streptomyces anthocyanicus</name>
    <dbReference type="NCBI Taxonomy" id="68174"/>
    <lineage>
        <taxon>Bacteria</taxon>
        <taxon>Bacillati</taxon>
        <taxon>Actinomycetota</taxon>
        <taxon>Actinomycetes</taxon>
        <taxon>Kitasatosporales</taxon>
        <taxon>Streptomycetaceae</taxon>
        <taxon>Streptomyces</taxon>
        <taxon>Streptomyces violaceoruber group</taxon>
    </lineage>
</organism>
<sequence length="525" mass="57338">MGDVEWPKDPGAYEQAIAVLLSCMHPQLLRVDGSGGDGGRDAQLTGPDGLHVFEMKSFTGRMTKGRREKVEKSLGRAALLNPVSWDVIVPIDLNPTEEKWFSSLQQRFSFPLSWRGATWIKARLAEHPAVRRFYFADHHAELGHLLQEIARSHISPVDTTADAAARLRQLCDRLAELDPHYDFRITAGPGPHTGIEVLPAYPGADRDQPLHIALSITDPDTPEGKSAASEFERCRRYGDPIELPAHYVRLSGLPSLLPPQGSGRVHLEAIAEPRDLPAQLIVTDPAGKRLAVLGLHMTSIRSGSHGGTLTGADSTGAISCQLRLDRATGNSSIKIDMNVPDALRPGQWLDVVRFASHAEPATYLQMTLAGHAVNDPAPFLITPRHDGAVPVLRVLEQLVAVEQLAVTTLMVPKDPSAQDLRAIREAHTLLTGGAVEEVVTSVTMEADDTESIRGLFTAPQPVRFRQNHPAYEIEIFGQKVPIGPVQRTLPPLQVSEHRRTADGWRIMLAANTEPGANLACIRRAE</sequence>
<evidence type="ECO:0008006" key="3">
    <source>
        <dbReference type="Google" id="ProtNLM"/>
    </source>
</evidence>
<dbReference type="Proteomes" id="UP001622731">
    <property type="component" value="Chromosome"/>
</dbReference>
<keyword evidence="2" id="KW-1185">Reference proteome</keyword>
<name>A0ABZ1MBH9_9ACTN</name>
<gene>
    <name evidence="1" type="ORF">OHB34_33970</name>
</gene>
<dbReference type="EMBL" id="CP108200">
    <property type="protein sequence ID" value="WTR98857.1"/>
    <property type="molecule type" value="Genomic_DNA"/>
</dbReference>
<reference evidence="1 2" key="1">
    <citation type="submission" date="2022-10" db="EMBL/GenBank/DDBJ databases">
        <title>The complete genomes of actinobacterial strains from the NBC collection.</title>
        <authorList>
            <person name="Joergensen T.S."/>
            <person name="Alvarez Arevalo M."/>
            <person name="Sterndorff E.B."/>
            <person name="Faurdal D."/>
            <person name="Vuksanovic O."/>
            <person name="Mourched A.-S."/>
            <person name="Charusanti P."/>
            <person name="Shaw S."/>
            <person name="Blin K."/>
            <person name="Weber T."/>
        </authorList>
    </citation>
    <scope>NUCLEOTIDE SEQUENCE [LARGE SCALE GENOMIC DNA]</scope>
    <source>
        <strain evidence="1 2">NBC_00116</strain>
    </source>
</reference>
<evidence type="ECO:0000313" key="2">
    <source>
        <dbReference type="Proteomes" id="UP001622731"/>
    </source>
</evidence>
<accession>A0ABZ1MBH9</accession>
<evidence type="ECO:0000313" key="1">
    <source>
        <dbReference type="EMBL" id="WTR98857.1"/>
    </source>
</evidence>